<protein>
    <submittedName>
        <fullName evidence="2">Uncharacterized protein</fullName>
    </submittedName>
</protein>
<dbReference type="Proteomes" id="UP000823388">
    <property type="component" value="Chromosome 3K"/>
</dbReference>
<feature type="non-terminal residue" evidence="2">
    <location>
        <position position="122"/>
    </location>
</feature>
<keyword evidence="1" id="KW-0732">Signal</keyword>
<proteinExistence type="predicted"/>
<evidence type="ECO:0000313" key="2">
    <source>
        <dbReference type="EMBL" id="KAG2625951.1"/>
    </source>
</evidence>
<feature type="chain" id="PRO_5035878869" evidence="1">
    <location>
        <begin position="21"/>
        <end position="122"/>
    </location>
</feature>
<feature type="non-terminal residue" evidence="2">
    <location>
        <position position="1"/>
    </location>
</feature>
<name>A0A8T0UPB8_PANVG</name>
<comment type="caution">
    <text evidence="2">The sequence shown here is derived from an EMBL/GenBank/DDBJ whole genome shotgun (WGS) entry which is preliminary data.</text>
</comment>
<gene>
    <name evidence="2" type="ORF">PVAP13_3KG283127</name>
</gene>
<evidence type="ECO:0000256" key="1">
    <source>
        <dbReference type="SAM" id="SignalP"/>
    </source>
</evidence>
<feature type="signal peptide" evidence="1">
    <location>
        <begin position="1"/>
        <end position="20"/>
    </location>
</feature>
<reference evidence="2" key="1">
    <citation type="submission" date="2020-05" db="EMBL/GenBank/DDBJ databases">
        <title>WGS assembly of Panicum virgatum.</title>
        <authorList>
            <person name="Lovell J.T."/>
            <person name="Jenkins J."/>
            <person name="Shu S."/>
            <person name="Juenger T.E."/>
            <person name="Schmutz J."/>
        </authorList>
    </citation>
    <scope>NUCLEOTIDE SEQUENCE</scope>
    <source>
        <strain evidence="2">AP13</strain>
    </source>
</reference>
<sequence>NKFQYLFLPLSFSARSICCACLVLVPAASHASGTSRVEPRAGRGPARFTLCCPAPVDVFDPVVVVLYRGLPSACRDGAEAAAYHAESERASSWVVGPAAGRVWILRTPSPAAGVATPRRAPP</sequence>
<organism evidence="2 3">
    <name type="scientific">Panicum virgatum</name>
    <name type="common">Blackwell switchgrass</name>
    <dbReference type="NCBI Taxonomy" id="38727"/>
    <lineage>
        <taxon>Eukaryota</taxon>
        <taxon>Viridiplantae</taxon>
        <taxon>Streptophyta</taxon>
        <taxon>Embryophyta</taxon>
        <taxon>Tracheophyta</taxon>
        <taxon>Spermatophyta</taxon>
        <taxon>Magnoliopsida</taxon>
        <taxon>Liliopsida</taxon>
        <taxon>Poales</taxon>
        <taxon>Poaceae</taxon>
        <taxon>PACMAD clade</taxon>
        <taxon>Panicoideae</taxon>
        <taxon>Panicodae</taxon>
        <taxon>Paniceae</taxon>
        <taxon>Panicinae</taxon>
        <taxon>Panicum</taxon>
        <taxon>Panicum sect. Hiantes</taxon>
    </lineage>
</organism>
<evidence type="ECO:0000313" key="3">
    <source>
        <dbReference type="Proteomes" id="UP000823388"/>
    </source>
</evidence>
<accession>A0A8T0UPB8</accession>
<dbReference type="EMBL" id="CM029041">
    <property type="protein sequence ID" value="KAG2625951.1"/>
    <property type="molecule type" value="Genomic_DNA"/>
</dbReference>
<keyword evidence="3" id="KW-1185">Reference proteome</keyword>
<dbReference type="AlphaFoldDB" id="A0A8T0UPB8"/>